<evidence type="ECO:0000313" key="4">
    <source>
        <dbReference type="Proteomes" id="UP001166286"/>
    </source>
</evidence>
<name>A0AA39QWA1_9LECA</name>
<dbReference type="InterPro" id="IPR001810">
    <property type="entry name" value="F-box_dom"/>
</dbReference>
<feature type="domain" description="F-box" evidence="2">
    <location>
        <begin position="1"/>
        <end position="44"/>
    </location>
</feature>
<sequence>MDKLPAELILHIAHFLHARDIVTLQLVTKHFFKTYRDNNLWKDLCLDESSVSEAARRFQPHDTPSIPRTQEPAALDLRRAVDHIDPTLRNHLPKKDKPTRRAASSWDPAYPGEKVDWYNEYIARHAPLTISWLQQPTNESERIIENIEPRGLGLLQKDGEDIVIAPLDDGSVCLWNIGQDDAALEDKDGRIMTRSRPGLLSVTGPGGTTWQGVEQSRAKMTSTGVVECVSIDKMRNKAYFAVQSGLNEVDLSTLQISAYDRYPFSISVLSEAAHPLPLTVGTTLSLHMHDPRLGNNGRVSSYTYISERVDSSYDFANGPTRNDFHRLGSGDDPQEGYATLYHPAPLSILHLNPSSTIYVAGRFPSILTYDRRFFPKLTSTIYSGARLCSMTSLTTANNPTLVAAGEYKGKGSLEFYPTTPPTTSESSPPATVLGNEPKRNRTSASSSKLLSLISHGTRLLFSDGDGQLKWVERDGSTLVRRWNINTYTTAECLRMSSVFHSNPNEGDVARKLLPVSAKERSEVLIWTGEKIGLLGFRQNPRFVFGADGDDDKWIMEGLEGMAERERERDYGRVVREALERQADEARFMQGLGLRASA</sequence>
<dbReference type="SUPFAM" id="SSF50978">
    <property type="entry name" value="WD40 repeat-like"/>
    <property type="match status" value="1"/>
</dbReference>
<dbReference type="SUPFAM" id="SSF81383">
    <property type="entry name" value="F-box domain"/>
    <property type="match status" value="1"/>
</dbReference>
<evidence type="ECO:0000313" key="3">
    <source>
        <dbReference type="EMBL" id="KAK0508883.1"/>
    </source>
</evidence>
<proteinExistence type="predicted"/>
<feature type="region of interest" description="Disordered" evidence="1">
    <location>
        <begin position="417"/>
        <end position="445"/>
    </location>
</feature>
<reference evidence="3" key="1">
    <citation type="submission" date="2023-03" db="EMBL/GenBank/DDBJ databases">
        <title>Complete genome of Cladonia borealis.</title>
        <authorList>
            <person name="Park H."/>
        </authorList>
    </citation>
    <scope>NUCLEOTIDE SEQUENCE</scope>
    <source>
        <strain evidence="3">ANT050790</strain>
    </source>
</reference>
<organism evidence="3 4">
    <name type="scientific">Cladonia borealis</name>
    <dbReference type="NCBI Taxonomy" id="184061"/>
    <lineage>
        <taxon>Eukaryota</taxon>
        <taxon>Fungi</taxon>
        <taxon>Dikarya</taxon>
        <taxon>Ascomycota</taxon>
        <taxon>Pezizomycotina</taxon>
        <taxon>Lecanoromycetes</taxon>
        <taxon>OSLEUM clade</taxon>
        <taxon>Lecanoromycetidae</taxon>
        <taxon>Lecanorales</taxon>
        <taxon>Lecanorineae</taxon>
        <taxon>Cladoniaceae</taxon>
        <taxon>Cladonia</taxon>
    </lineage>
</organism>
<dbReference type="InterPro" id="IPR039719">
    <property type="entry name" value="FBXO28"/>
</dbReference>
<accession>A0AA39QWA1</accession>
<dbReference type="Pfam" id="PF12937">
    <property type="entry name" value="F-box-like"/>
    <property type="match status" value="1"/>
</dbReference>
<gene>
    <name evidence="3" type="ORF">JMJ35_008254</name>
</gene>
<dbReference type="PROSITE" id="PS50181">
    <property type="entry name" value="FBOX"/>
    <property type="match status" value="1"/>
</dbReference>
<dbReference type="InterPro" id="IPR036047">
    <property type="entry name" value="F-box-like_dom_sf"/>
</dbReference>
<dbReference type="InterPro" id="IPR036322">
    <property type="entry name" value="WD40_repeat_dom_sf"/>
</dbReference>
<protein>
    <recommendedName>
        <fullName evidence="2">F-box domain-containing protein</fullName>
    </recommendedName>
</protein>
<dbReference type="PANTHER" id="PTHR13252:SF9">
    <property type="entry name" value="F-BOX ONLY PROTEIN 28"/>
    <property type="match status" value="1"/>
</dbReference>
<dbReference type="EMBL" id="JAFEKC020000019">
    <property type="protein sequence ID" value="KAK0508883.1"/>
    <property type="molecule type" value="Genomic_DNA"/>
</dbReference>
<dbReference type="Gene3D" id="1.20.1280.50">
    <property type="match status" value="1"/>
</dbReference>
<comment type="caution">
    <text evidence="3">The sequence shown here is derived from an EMBL/GenBank/DDBJ whole genome shotgun (WGS) entry which is preliminary data.</text>
</comment>
<evidence type="ECO:0000259" key="2">
    <source>
        <dbReference type="PROSITE" id="PS50181"/>
    </source>
</evidence>
<dbReference type="AlphaFoldDB" id="A0AA39QWA1"/>
<dbReference type="GO" id="GO:0000209">
    <property type="term" value="P:protein polyubiquitination"/>
    <property type="evidence" value="ECO:0007669"/>
    <property type="project" value="TreeGrafter"/>
</dbReference>
<keyword evidence="4" id="KW-1185">Reference proteome</keyword>
<dbReference type="PANTHER" id="PTHR13252">
    <property type="entry name" value="F-BOX ONLY PROTEIN 28"/>
    <property type="match status" value="1"/>
</dbReference>
<feature type="compositionally biased region" description="Low complexity" evidence="1">
    <location>
        <begin position="421"/>
        <end position="431"/>
    </location>
</feature>
<evidence type="ECO:0000256" key="1">
    <source>
        <dbReference type="SAM" id="MobiDB-lite"/>
    </source>
</evidence>
<dbReference type="Proteomes" id="UP001166286">
    <property type="component" value="Unassembled WGS sequence"/>
</dbReference>